<dbReference type="InterPro" id="IPR011701">
    <property type="entry name" value="MFS"/>
</dbReference>
<gene>
    <name evidence="8" type="ORF">FPQ15_00460</name>
</gene>
<feature type="transmembrane region" description="Helical" evidence="6">
    <location>
        <begin position="323"/>
        <end position="345"/>
    </location>
</feature>
<dbReference type="RefSeq" id="WP_144091060.1">
    <property type="nucleotide sequence ID" value="NZ_VMHM01000001.1"/>
</dbReference>
<feature type="transmembrane region" description="Helical" evidence="6">
    <location>
        <begin position="143"/>
        <end position="164"/>
    </location>
</feature>
<dbReference type="GO" id="GO:0022857">
    <property type="term" value="F:transmembrane transporter activity"/>
    <property type="evidence" value="ECO:0007669"/>
    <property type="project" value="InterPro"/>
</dbReference>
<proteinExistence type="predicted"/>
<dbReference type="Pfam" id="PF07690">
    <property type="entry name" value="MFS_1"/>
    <property type="match status" value="1"/>
</dbReference>
<feature type="transmembrane region" description="Helical" evidence="6">
    <location>
        <begin position="357"/>
        <end position="378"/>
    </location>
</feature>
<sequence>MTTVDTTAKTGGIQFWHKIVVLLCLGWTVMWIYRPVLTAIFPEVQQTIGPQSNTELGLIASCYFFAYTAMQIPAGMLVDKFGKKAVVIPGFLLFTIAALIIGNAHSIMMIYVGSLLAGLGCGSYYGSAWSLSAENIPSEHRGFASAIINTGSALGMGISLLATSFLVKSWGMPWEYMLYIIAALLLCLVAGFAIIIKEQPKLKQAVQNDTTNNQTTTSPIKSDQKHSFFSIEMIASYIMYFATCYGYYMIVSWLPNFLETERGFTGGSIGSASSLVAFAAIPGALIISKISDKFRSKRLLFIIVLELIAAGTLFITVQSATITFLLAGLIFYGLFGKLTVEPILISHVAETAPKTNYGTSFGVFNFFGMSSSVIAPPLTGYLADLTGTKITGFYVAIVILIVATLIFTLINSKKKANNQ</sequence>
<dbReference type="PROSITE" id="PS50850">
    <property type="entry name" value="MFS"/>
    <property type="match status" value="1"/>
</dbReference>
<comment type="caution">
    <text evidence="8">The sequence shown here is derived from an EMBL/GenBank/DDBJ whole genome shotgun (WGS) entry which is preliminary data.</text>
</comment>
<accession>A0A556SYY1</accession>
<feature type="transmembrane region" description="Helical" evidence="6">
    <location>
        <begin position="176"/>
        <end position="196"/>
    </location>
</feature>
<dbReference type="AlphaFoldDB" id="A0A556SYY1"/>
<dbReference type="GO" id="GO:0005886">
    <property type="term" value="C:plasma membrane"/>
    <property type="evidence" value="ECO:0007669"/>
    <property type="project" value="UniProtKB-SubCell"/>
</dbReference>
<feature type="transmembrane region" description="Helical" evidence="6">
    <location>
        <begin position="56"/>
        <end position="78"/>
    </location>
</feature>
<protein>
    <submittedName>
        <fullName evidence="8">MFS transporter</fullName>
    </submittedName>
</protein>
<feature type="transmembrane region" description="Helical" evidence="6">
    <location>
        <begin position="268"/>
        <end position="287"/>
    </location>
</feature>
<evidence type="ECO:0000256" key="6">
    <source>
        <dbReference type="SAM" id="Phobius"/>
    </source>
</evidence>
<dbReference type="PANTHER" id="PTHR43124:SF3">
    <property type="entry name" value="CHLORAMPHENICOL EFFLUX PUMP RV0191"/>
    <property type="match status" value="1"/>
</dbReference>
<feature type="domain" description="Major facilitator superfamily (MFS) profile" evidence="7">
    <location>
        <begin position="19"/>
        <end position="415"/>
    </location>
</feature>
<organism evidence="8 9">
    <name type="scientific">Gilliamella apicola</name>
    <dbReference type="NCBI Taxonomy" id="1196095"/>
    <lineage>
        <taxon>Bacteria</taxon>
        <taxon>Pseudomonadati</taxon>
        <taxon>Pseudomonadota</taxon>
        <taxon>Gammaproteobacteria</taxon>
        <taxon>Orbales</taxon>
        <taxon>Orbaceae</taxon>
        <taxon>Gilliamella</taxon>
    </lineage>
</organism>
<dbReference type="PANTHER" id="PTHR43124">
    <property type="entry name" value="PURINE EFFLUX PUMP PBUE"/>
    <property type="match status" value="1"/>
</dbReference>
<evidence type="ECO:0000256" key="4">
    <source>
        <dbReference type="ARBA" id="ARBA00022989"/>
    </source>
</evidence>
<keyword evidence="5 6" id="KW-0472">Membrane</keyword>
<dbReference type="PROSITE" id="PS00217">
    <property type="entry name" value="SUGAR_TRANSPORT_2"/>
    <property type="match status" value="1"/>
</dbReference>
<keyword evidence="2" id="KW-1003">Cell membrane</keyword>
<dbReference type="InterPro" id="IPR050189">
    <property type="entry name" value="MFS_Efflux_Transporters"/>
</dbReference>
<feature type="transmembrane region" description="Helical" evidence="6">
    <location>
        <begin position="108"/>
        <end position="131"/>
    </location>
</feature>
<comment type="subcellular location">
    <subcellularLocation>
        <location evidence="1">Cell membrane</location>
        <topology evidence="1">Multi-pass membrane protein</topology>
    </subcellularLocation>
</comment>
<dbReference type="Gene3D" id="1.20.1250.20">
    <property type="entry name" value="MFS general substrate transporter like domains"/>
    <property type="match status" value="2"/>
</dbReference>
<feature type="transmembrane region" description="Helical" evidence="6">
    <location>
        <begin position="299"/>
        <end position="317"/>
    </location>
</feature>
<feature type="transmembrane region" description="Helical" evidence="6">
    <location>
        <begin position="19"/>
        <end position="36"/>
    </location>
</feature>
<dbReference type="InterPro" id="IPR005829">
    <property type="entry name" value="Sugar_transporter_CS"/>
</dbReference>
<dbReference type="Proteomes" id="UP000319483">
    <property type="component" value="Unassembled WGS sequence"/>
</dbReference>
<evidence type="ECO:0000313" key="9">
    <source>
        <dbReference type="Proteomes" id="UP000319483"/>
    </source>
</evidence>
<evidence type="ECO:0000313" key="8">
    <source>
        <dbReference type="EMBL" id="TSK06342.1"/>
    </source>
</evidence>
<feature type="transmembrane region" description="Helical" evidence="6">
    <location>
        <begin position="390"/>
        <end position="410"/>
    </location>
</feature>
<keyword evidence="3 6" id="KW-0812">Transmembrane</keyword>
<evidence type="ECO:0000256" key="3">
    <source>
        <dbReference type="ARBA" id="ARBA00022692"/>
    </source>
</evidence>
<evidence type="ECO:0000259" key="7">
    <source>
        <dbReference type="PROSITE" id="PS50850"/>
    </source>
</evidence>
<evidence type="ECO:0000256" key="2">
    <source>
        <dbReference type="ARBA" id="ARBA00022475"/>
    </source>
</evidence>
<reference evidence="8 9" key="1">
    <citation type="submission" date="2019-07" db="EMBL/GenBank/DDBJ databases">
        <title>Gilliamella genomes.</title>
        <authorList>
            <person name="Zheng H."/>
        </authorList>
    </citation>
    <scope>NUCLEOTIDE SEQUENCE [LARGE SCALE GENOMIC DNA]</scope>
    <source>
        <strain evidence="8 9">W8127</strain>
    </source>
</reference>
<keyword evidence="4 6" id="KW-1133">Transmembrane helix</keyword>
<feature type="transmembrane region" description="Helical" evidence="6">
    <location>
        <begin position="228"/>
        <end position="248"/>
    </location>
</feature>
<dbReference type="InterPro" id="IPR020846">
    <property type="entry name" value="MFS_dom"/>
</dbReference>
<evidence type="ECO:0000256" key="1">
    <source>
        <dbReference type="ARBA" id="ARBA00004651"/>
    </source>
</evidence>
<dbReference type="InterPro" id="IPR036259">
    <property type="entry name" value="MFS_trans_sf"/>
</dbReference>
<feature type="transmembrane region" description="Helical" evidence="6">
    <location>
        <begin position="85"/>
        <end position="102"/>
    </location>
</feature>
<name>A0A556SYY1_9GAMM</name>
<evidence type="ECO:0000256" key="5">
    <source>
        <dbReference type="ARBA" id="ARBA00023136"/>
    </source>
</evidence>
<dbReference type="EMBL" id="VMHM01000001">
    <property type="protein sequence ID" value="TSK06342.1"/>
    <property type="molecule type" value="Genomic_DNA"/>
</dbReference>
<dbReference type="SUPFAM" id="SSF103473">
    <property type="entry name" value="MFS general substrate transporter"/>
    <property type="match status" value="1"/>
</dbReference>